<dbReference type="InParanoid" id="D2VIT1"/>
<dbReference type="Proteomes" id="UP000006671">
    <property type="component" value="Unassembled WGS sequence"/>
</dbReference>
<keyword evidence="2" id="KW-0812">Transmembrane</keyword>
<dbReference type="KEGG" id="ngr:NAEGRDRAFT_68785"/>
<sequence>MTIQQQTFDTTNSTKAQVIDLEPIITSSISIPLNSFFMLLLIGLILFIVFFLMMRSVRESMKRNQHVMIGSVILLCLVQVSSLVCRTLYDSLNLSMVTQIHSYVYSNFNESVIVERGFDVTYMYNNSFLSNIEQAGISQGRYVAMHVFGALELFCALMNCVVMMLIMCFVDNVFLNTVRITSGLIYSKGVQRATIIVNTITILFSITLSMIIALTCIILILNRLDIVEEYQNYFFIAGYIVFVSQILIQTIVSNLSAASLLKIITKTASNENRKKSRKPIIKVIILEIFLVLCALLQIVSMAFAIALFDWVYLTLFYSIFNNVGIILFACVAIALYHPIFTDTTKVLSDLNKNVANEFSNKQSSKHSSQLNSKHSSKKSNKNQSIHQAPEVSIVSEESIKI</sequence>
<feature type="transmembrane region" description="Helical" evidence="2">
    <location>
        <begin position="36"/>
        <end position="54"/>
    </location>
</feature>
<name>D2VIT1_NAEGR</name>
<dbReference type="OMA" id="HPIFTDT"/>
<feature type="transmembrane region" description="Helical" evidence="2">
    <location>
        <begin position="150"/>
        <end position="174"/>
    </location>
</feature>
<feature type="transmembrane region" description="Helical" evidence="2">
    <location>
        <begin position="284"/>
        <end position="308"/>
    </location>
</feature>
<feature type="compositionally biased region" description="Low complexity" evidence="1">
    <location>
        <begin position="359"/>
        <end position="373"/>
    </location>
</feature>
<dbReference type="VEuPathDB" id="AmoebaDB:NAEGRDRAFT_68785"/>
<feature type="transmembrane region" description="Helical" evidence="2">
    <location>
        <begin position="233"/>
        <end position="263"/>
    </location>
</feature>
<protein>
    <submittedName>
        <fullName evidence="3">Predicted protein</fullName>
    </submittedName>
</protein>
<accession>D2VIT1</accession>
<reference evidence="3 4" key="1">
    <citation type="journal article" date="2010" name="Cell">
        <title>The genome of Naegleria gruberi illuminates early eukaryotic versatility.</title>
        <authorList>
            <person name="Fritz-Laylin L.K."/>
            <person name="Prochnik S.E."/>
            <person name="Ginger M.L."/>
            <person name="Dacks J.B."/>
            <person name="Carpenter M.L."/>
            <person name="Field M.C."/>
            <person name="Kuo A."/>
            <person name="Paredez A."/>
            <person name="Chapman J."/>
            <person name="Pham J."/>
            <person name="Shu S."/>
            <person name="Neupane R."/>
            <person name="Cipriano M."/>
            <person name="Mancuso J."/>
            <person name="Tu H."/>
            <person name="Salamov A."/>
            <person name="Lindquist E."/>
            <person name="Shapiro H."/>
            <person name="Lucas S."/>
            <person name="Grigoriev I.V."/>
            <person name="Cande W.Z."/>
            <person name="Fulton C."/>
            <person name="Rokhsar D.S."/>
            <person name="Dawson S.C."/>
        </authorList>
    </citation>
    <scope>NUCLEOTIDE SEQUENCE [LARGE SCALE GENOMIC DNA]</scope>
    <source>
        <strain evidence="3 4">NEG-M</strain>
    </source>
</reference>
<evidence type="ECO:0000256" key="2">
    <source>
        <dbReference type="SAM" id="Phobius"/>
    </source>
</evidence>
<evidence type="ECO:0000313" key="3">
    <source>
        <dbReference type="EMBL" id="EFC43405.1"/>
    </source>
</evidence>
<dbReference type="OrthoDB" id="10449371at2759"/>
<proteinExistence type="predicted"/>
<feature type="transmembrane region" description="Helical" evidence="2">
    <location>
        <begin position="314"/>
        <end position="336"/>
    </location>
</feature>
<evidence type="ECO:0000313" key="4">
    <source>
        <dbReference type="Proteomes" id="UP000006671"/>
    </source>
</evidence>
<dbReference type="AlphaFoldDB" id="D2VIT1"/>
<evidence type="ECO:0000256" key="1">
    <source>
        <dbReference type="SAM" id="MobiDB-lite"/>
    </source>
</evidence>
<keyword evidence="2" id="KW-0472">Membrane</keyword>
<dbReference type="EMBL" id="GG738874">
    <property type="protein sequence ID" value="EFC43405.1"/>
    <property type="molecule type" value="Genomic_DNA"/>
</dbReference>
<feature type="region of interest" description="Disordered" evidence="1">
    <location>
        <begin position="359"/>
        <end position="401"/>
    </location>
</feature>
<dbReference type="RefSeq" id="XP_002676149.1">
    <property type="nucleotide sequence ID" value="XM_002676103.1"/>
</dbReference>
<feature type="transmembrane region" description="Helical" evidence="2">
    <location>
        <begin position="195"/>
        <end position="221"/>
    </location>
</feature>
<keyword evidence="4" id="KW-1185">Reference proteome</keyword>
<gene>
    <name evidence="3" type="ORF">NAEGRDRAFT_68785</name>
</gene>
<feature type="transmembrane region" description="Helical" evidence="2">
    <location>
        <begin position="66"/>
        <end position="89"/>
    </location>
</feature>
<keyword evidence="2" id="KW-1133">Transmembrane helix</keyword>
<organism evidence="4">
    <name type="scientific">Naegleria gruberi</name>
    <name type="common">Amoeba</name>
    <dbReference type="NCBI Taxonomy" id="5762"/>
    <lineage>
        <taxon>Eukaryota</taxon>
        <taxon>Discoba</taxon>
        <taxon>Heterolobosea</taxon>
        <taxon>Tetramitia</taxon>
        <taxon>Eutetramitia</taxon>
        <taxon>Vahlkampfiidae</taxon>
        <taxon>Naegleria</taxon>
    </lineage>
</organism>
<dbReference type="GeneID" id="8862004"/>